<feature type="non-terminal residue" evidence="1">
    <location>
        <position position="116"/>
    </location>
</feature>
<keyword evidence="2" id="KW-1185">Reference proteome</keyword>
<evidence type="ECO:0000313" key="1">
    <source>
        <dbReference type="EMBL" id="KAJ9574307.1"/>
    </source>
</evidence>
<protein>
    <submittedName>
        <fullName evidence="1">Uncharacterized protein</fullName>
    </submittedName>
</protein>
<feature type="non-terminal residue" evidence="1">
    <location>
        <position position="1"/>
    </location>
</feature>
<dbReference type="Proteomes" id="UP001233999">
    <property type="component" value="Unassembled WGS sequence"/>
</dbReference>
<dbReference type="AlphaFoldDB" id="A0AAD7Z625"/>
<organism evidence="1 2">
    <name type="scientific">Diploptera punctata</name>
    <name type="common">Pacific beetle cockroach</name>
    <dbReference type="NCBI Taxonomy" id="6984"/>
    <lineage>
        <taxon>Eukaryota</taxon>
        <taxon>Metazoa</taxon>
        <taxon>Ecdysozoa</taxon>
        <taxon>Arthropoda</taxon>
        <taxon>Hexapoda</taxon>
        <taxon>Insecta</taxon>
        <taxon>Pterygota</taxon>
        <taxon>Neoptera</taxon>
        <taxon>Polyneoptera</taxon>
        <taxon>Dictyoptera</taxon>
        <taxon>Blattodea</taxon>
        <taxon>Blaberoidea</taxon>
        <taxon>Blaberidae</taxon>
        <taxon>Diplopterinae</taxon>
        <taxon>Diploptera</taxon>
    </lineage>
</organism>
<gene>
    <name evidence="1" type="ORF">L9F63_026048</name>
</gene>
<proteinExistence type="predicted"/>
<reference evidence="1" key="2">
    <citation type="submission" date="2023-05" db="EMBL/GenBank/DDBJ databases">
        <authorList>
            <person name="Fouks B."/>
        </authorList>
    </citation>
    <scope>NUCLEOTIDE SEQUENCE</scope>
    <source>
        <strain evidence="1">Stay&amp;Tobe</strain>
        <tissue evidence="1">Testes</tissue>
    </source>
</reference>
<dbReference type="EMBL" id="JASPKZ010010495">
    <property type="protein sequence ID" value="KAJ9574307.1"/>
    <property type="molecule type" value="Genomic_DNA"/>
</dbReference>
<name>A0AAD7Z625_DIPPU</name>
<sequence>TKWSVSVESVKYMGEVFVVLKSLYSQKPGTLNSAMKDNHIECLCVMIHFCKVLRGSEVIVSEYSGILNFLIATVKYMKQWLELYSSTDDGPSLCDPDFNVSREPHLISQAELNDLE</sequence>
<evidence type="ECO:0000313" key="2">
    <source>
        <dbReference type="Proteomes" id="UP001233999"/>
    </source>
</evidence>
<comment type="caution">
    <text evidence="1">The sequence shown here is derived from an EMBL/GenBank/DDBJ whole genome shotgun (WGS) entry which is preliminary data.</text>
</comment>
<accession>A0AAD7Z625</accession>
<reference evidence="1" key="1">
    <citation type="journal article" date="2023" name="IScience">
        <title>Live-bearing cockroach genome reveals convergent evolutionary mechanisms linked to viviparity in insects and beyond.</title>
        <authorList>
            <person name="Fouks B."/>
            <person name="Harrison M.C."/>
            <person name="Mikhailova A.A."/>
            <person name="Marchal E."/>
            <person name="English S."/>
            <person name="Carruthers M."/>
            <person name="Jennings E.C."/>
            <person name="Chiamaka E.L."/>
            <person name="Frigard R.A."/>
            <person name="Pippel M."/>
            <person name="Attardo G.M."/>
            <person name="Benoit J.B."/>
            <person name="Bornberg-Bauer E."/>
            <person name="Tobe S.S."/>
        </authorList>
    </citation>
    <scope>NUCLEOTIDE SEQUENCE</scope>
    <source>
        <strain evidence="1">Stay&amp;Tobe</strain>
    </source>
</reference>